<dbReference type="Pfam" id="PF00659">
    <property type="entry name" value="POLO_box"/>
    <property type="match status" value="1"/>
</dbReference>
<dbReference type="PROSITE" id="PS50078">
    <property type="entry name" value="POLO_BOX"/>
    <property type="match status" value="1"/>
</dbReference>
<evidence type="ECO:0000256" key="2">
    <source>
        <dbReference type="ARBA" id="ARBA00012424"/>
    </source>
</evidence>
<dbReference type="CDD" id="cd13118">
    <property type="entry name" value="POLO_box_1"/>
    <property type="match status" value="1"/>
</dbReference>
<dbReference type="GO" id="GO:0004674">
    <property type="term" value="F:protein serine/threonine kinase activity"/>
    <property type="evidence" value="ECO:0007669"/>
    <property type="project" value="UniProtKB-KW"/>
</dbReference>
<dbReference type="PANTHER" id="PTHR24345">
    <property type="entry name" value="SERINE/THREONINE-PROTEIN KINASE PLK"/>
    <property type="match status" value="1"/>
</dbReference>
<dbReference type="Gene3D" id="1.10.510.10">
    <property type="entry name" value="Transferase(Phosphotransferase) domain 1"/>
    <property type="match status" value="1"/>
</dbReference>
<evidence type="ECO:0000313" key="15">
    <source>
        <dbReference type="Proteomes" id="UP001151699"/>
    </source>
</evidence>
<dbReference type="PROSITE" id="PS50011">
    <property type="entry name" value="PROTEIN_KINASE_DOM"/>
    <property type="match status" value="1"/>
</dbReference>
<dbReference type="GO" id="GO:0005737">
    <property type="term" value="C:cytoplasm"/>
    <property type="evidence" value="ECO:0007669"/>
    <property type="project" value="UniProtKB-SubCell"/>
</dbReference>
<dbReference type="InterPro" id="IPR011009">
    <property type="entry name" value="Kinase-like_dom_sf"/>
</dbReference>
<gene>
    <name evidence="14" type="primary">polo_0</name>
    <name evidence="14" type="ORF">Bhyg_14108</name>
</gene>
<dbReference type="OrthoDB" id="408964at2759"/>
<keyword evidence="8 14" id="KW-0418">Kinase</keyword>
<keyword evidence="3" id="KW-0963">Cytoplasm</keyword>
<dbReference type="SMART" id="SM00220">
    <property type="entry name" value="S_TKc"/>
    <property type="match status" value="1"/>
</dbReference>
<dbReference type="PANTHER" id="PTHR24345:SF93">
    <property type="entry name" value="SERINE_THREONINE-PROTEIN KINASE PLK1"/>
    <property type="match status" value="1"/>
</dbReference>
<evidence type="ECO:0000256" key="11">
    <source>
        <dbReference type="ARBA" id="ARBA00048347"/>
    </source>
</evidence>
<evidence type="ECO:0000313" key="14">
    <source>
        <dbReference type="EMBL" id="KAJ6635522.1"/>
    </source>
</evidence>
<comment type="subcellular location">
    <subcellularLocation>
        <location evidence="1">Cytoplasm</location>
    </subcellularLocation>
</comment>
<comment type="catalytic activity">
    <reaction evidence="11">
        <text>L-seryl-[protein] + ATP = O-phospho-L-seryl-[protein] + ADP + H(+)</text>
        <dbReference type="Rhea" id="RHEA:17989"/>
        <dbReference type="Rhea" id="RHEA-COMP:9863"/>
        <dbReference type="Rhea" id="RHEA-COMP:11604"/>
        <dbReference type="ChEBI" id="CHEBI:15378"/>
        <dbReference type="ChEBI" id="CHEBI:29999"/>
        <dbReference type="ChEBI" id="CHEBI:30616"/>
        <dbReference type="ChEBI" id="CHEBI:83421"/>
        <dbReference type="ChEBI" id="CHEBI:456216"/>
        <dbReference type="EC" id="2.7.11.21"/>
    </reaction>
</comment>
<dbReference type="Pfam" id="PF00069">
    <property type="entry name" value="Pkinase"/>
    <property type="match status" value="1"/>
</dbReference>
<accession>A0A9Q0MPB8</accession>
<protein>
    <recommendedName>
        <fullName evidence="2">polo kinase</fullName>
        <ecNumber evidence="2">2.7.11.21</ecNumber>
    </recommendedName>
</protein>
<keyword evidence="9" id="KW-0067">ATP-binding</keyword>
<dbReference type="AlphaFoldDB" id="A0A9Q0MPB8"/>
<evidence type="ECO:0000256" key="6">
    <source>
        <dbReference type="ARBA" id="ARBA00022737"/>
    </source>
</evidence>
<proteinExistence type="predicted"/>
<feature type="domain" description="POLO box" evidence="13">
    <location>
        <begin position="220"/>
        <end position="298"/>
    </location>
</feature>
<keyword evidence="5" id="KW-0808">Transferase</keyword>
<dbReference type="Proteomes" id="UP001151699">
    <property type="component" value="Chromosome C"/>
</dbReference>
<dbReference type="GO" id="GO:0005634">
    <property type="term" value="C:nucleus"/>
    <property type="evidence" value="ECO:0007669"/>
    <property type="project" value="TreeGrafter"/>
</dbReference>
<evidence type="ECO:0000259" key="13">
    <source>
        <dbReference type="PROSITE" id="PS50078"/>
    </source>
</evidence>
<name>A0A9Q0MPB8_9DIPT</name>
<evidence type="ECO:0000256" key="7">
    <source>
        <dbReference type="ARBA" id="ARBA00022741"/>
    </source>
</evidence>
<dbReference type="GO" id="GO:0005524">
    <property type="term" value="F:ATP binding"/>
    <property type="evidence" value="ECO:0007669"/>
    <property type="project" value="UniProtKB-KW"/>
</dbReference>
<reference evidence="14" key="1">
    <citation type="submission" date="2022-07" db="EMBL/GenBank/DDBJ databases">
        <authorList>
            <person name="Trinca V."/>
            <person name="Uliana J.V.C."/>
            <person name="Torres T.T."/>
            <person name="Ward R.J."/>
            <person name="Monesi N."/>
        </authorList>
    </citation>
    <scope>NUCLEOTIDE SEQUENCE</scope>
    <source>
        <strain evidence="14">HSMRA1968</strain>
        <tissue evidence="14">Whole embryos</tissue>
    </source>
</reference>
<evidence type="ECO:0000256" key="4">
    <source>
        <dbReference type="ARBA" id="ARBA00022527"/>
    </source>
</evidence>
<sequence>MIRSSSTKATRIELDGERRKTVCGTPNYIAPEILTEMGHSFEVDVWSIRCVMYTLLEGQKPFETTTLRDTYSKIKKCDYKMPVTASRSASDIIKSMLQSNHQKRPCVNKLYHFDFIKGHHIPSFLPSSCLTMAPRVDEVESSEREIGQNRKSLLEINENLDEKMYDSTAASGCMARNAEYKIDVESLLNQLTVLFNSKPRKDVHLESDENTDPAAQPLFWVSKWVDYSDKYGFGYQLCDDSIGFIFNDATKLIMLPNGINVHYIAKDGTESYMTTTAYPTEMEKKMKLLGQYKNYMAEYLVKLVNQLRSNNQM</sequence>
<dbReference type="GO" id="GO:0000922">
    <property type="term" value="C:spindle pole"/>
    <property type="evidence" value="ECO:0007669"/>
    <property type="project" value="TreeGrafter"/>
</dbReference>
<dbReference type="GO" id="GO:0000776">
    <property type="term" value="C:kinetochore"/>
    <property type="evidence" value="ECO:0007669"/>
    <property type="project" value="TreeGrafter"/>
</dbReference>
<dbReference type="FunFam" id="3.30.1120.30:FF:000001">
    <property type="entry name" value="Serine/threonine-protein kinase PLK"/>
    <property type="match status" value="1"/>
</dbReference>
<organism evidence="14 15">
    <name type="scientific">Pseudolycoriella hygida</name>
    <dbReference type="NCBI Taxonomy" id="35572"/>
    <lineage>
        <taxon>Eukaryota</taxon>
        <taxon>Metazoa</taxon>
        <taxon>Ecdysozoa</taxon>
        <taxon>Arthropoda</taxon>
        <taxon>Hexapoda</taxon>
        <taxon>Insecta</taxon>
        <taxon>Pterygota</taxon>
        <taxon>Neoptera</taxon>
        <taxon>Endopterygota</taxon>
        <taxon>Diptera</taxon>
        <taxon>Nematocera</taxon>
        <taxon>Sciaroidea</taxon>
        <taxon>Sciaridae</taxon>
        <taxon>Pseudolycoriella</taxon>
    </lineage>
</organism>
<dbReference type="InterPro" id="IPR000719">
    <property type="entry name" value="Prot_kinase_dom"/>
</dbReference>
<dbReference type="SUPFAM" id="SSF56112">
    <property type="entry name" value="Protein kinase-like (PK-like)"/>
    <property type="match status" value="1"/>
</dbReference>
<keyword evidence="4" id="KW-0723">Serine/threonine-protein kinase</keyword>
<keyword evidence="6" id="KW-0677">Repeat</keyword>
<dbReference type="InterPro" id="IPR000959">
    <property type="entry name" value="POLO_box_dom"/>
</dbReference>
<dbReference type="EMBL" id="WJQU01000004">
    <property type="protein sequence ID" value="KAJ6635522.1"/>
    <property type="molecule type" value="Genomic_DNA"/>
</dbReference>
<keyword evidence="15" id="KW-1185">Reference proteome</keyword>
<keyword evidence="7" id="KW-0547">Nucleotide-binding</keyword>
<dbReference type="SUPFAM" id="SSF82615">
    <property type="entry name" value="Polo-box domain"/>
    <property type="match status" value="1"/>
</dbReference>
<evidence type="ECO:0000256" key="8">
    <source>
        <dbReference type="ARBA" id="ARBA00022777"/>
    </source>
</evidence>
<evidence type="ECO:0000256" key="1">
    <source>
        <dbReference type="ARBA" id="ARBA00004496"/>
    </source>
</evidence>
<evidence type="ECO:0000256" key="9">
    <source>
        <dbReference type="ARBA" id="ARBA00022840"/>
    </source>
</evidence>
<comment type="caution">
    <text evidence="14">The sequence shown here is derived from an EMBL/GenBank/DDBJ whole genome shotgun (WGS) entry which is preliminary data.</text>
</comment>
<evidence type="ECO:0000256" key="3">
    <source>
        <dbReference type="ARBA" id="ARBA00022490"/>
    </source>
</evidence>
<dbReference type="InterPro" id="IPR036947">
    <property type="entry name" value="POLO_box_dom_sf"/>
</dbReference>
<dbReference type="Gene3D" id="3.30.1120.30">
    <property type="entry name" value="POLO box domain"/>
    <property type="match status" value="1"/>
</dbReference>
<dbReference type="GO" id="GO:0005813">
    <property type="term" value="C:centrosome"/>
    <property type="evidence" value="ECO:0007669"/>
    <property type="project" value="TreeGrafter"/>
</dbReference>
<feature type="domain" description="Protein kinase" evidence="12">
    <location>
        <begin position="1"/>
        <end position="116"/>
    </location>
</feature>
<dbReference type="EC" id="2.7.11.21" evidence="2"/>
<evidence type="ECO:0000256" key="5">
    <source>
        <dbReference type="ARBA" id="ARBA00022679"/>
    </source>
</evidence>
<dbReference type="GO" id="GO:0007052">
    <property type="term" value="P:mitotic spindle organization"/>
    <property type="evidence" value="ECO:0007669"/>
    <property type="project" value="TreeGrafter"/>
</dbReference>
<dbReference type="InterPro" id="IPR033701">
    <property type="entry name" value="POLO_box_1"/>
</dbReference>
<evidence type="ECO:0000259" key="12">
    <source>
        <dbReference type="PROSITE" id="PS50011"/>
    </source>
</evidence>
<evidence type="ECO:0000256" key="10">
    <source>
        <dbReference type="ARBA" id="ARBA00047802"/>
    </source>
</evidence>
<comment type="catalytic activity">
    <reaction evidence="10">
        <text>L-threonyl-[protein] + ATP = O-phospho-L-threonyl-[protein] + ADP + H(+)</text>
        <dbReference type="Rhea" id="RHEA:46608"/>
        <dbReference type="Rhea" id="RHEA-COMP:11060"/>
        <dbReference type="Rhea" id="RHEA-COMP:11605"/>
        <dbReference type="ChEBI" id="CHEBI:15378"/>
        <dbReference type="ChEBI" id="CHEBI:30013"/>
        <dbReference type="ChEBI" id="CHEBI:30616"/>
        <dbReference type="ChEBI" id="CHEBI:61977"/>
        <dbReference type="ChEBI" id="CHEBI:456216"/>
        <dbReference type="EC" id="2.7.11.21"/>
    </reaction>
</comment>